<dbReference type="Gene3D" id="3.40.1350.10">
    <property type="match status" value="1"/>
</dbReference>
<dbReference type="OrthoDB" id="20734at2759"/>
<dbReference type="GO" id="GO:0005739">
    <property type="term" value="C:mitochondrion"/>
    <property type="evidence" value="ECO:0007669"/>
    <property type="project" value="UniProtKB-SubCell"/>
</dbReference>
<dbReference type="Proteomes" id="UP000242877">
    <property type="component" value="Unassembled WGS sequence"/>
</dbReference>
<feature type="region of interest" description="Disordered" evidence="3">
    <location>
        <begin position="32"/>
        <end position="52"/>
    </location>
</feature>
<keyword evidence="5" id="KW-1185">Reference proteome</keyword>
<sequence>MIYLNSTLIARASLAQSILRLHNPLQSLSLLRHSSSSTTSPPSTPESASQNHHDLPSFLAHAARTSLSPTSTVYTGTHYEYTVLTSLRNYGFDLTRIGGSNDFGVDLVGTWSVIPSTSTYRPQPIRTIVQCKALKKKAGPNLIRELEGSFAGAPVGWRGDGVFGVLATTREATKGVREALAKSRYPLVWILAEQDGGKVRQCLWNHRAMENGLEGLGVRVRYGGGEEVDGSVVLTWDGEEMDTKLKEG</sequence>
<comment type="subcellular location">
    <subcellularLocation>
        <location evidence="1">Mitochondrion</location>
    </subcellularLocation>
</comment>
<dbReference type="Pfam" id="PF10356">
    <property type="entry name" value="RRG7"/>
    <property type="match status" value="1"/>
</dbReference>
<evidence type="ECO:0000256" key="3">
    <source>
        <dbReference type="SAM" id="MobiDB-lite"/>
    </source>
</evidence>
<dbReference type="AlphaFoldDB" id="A0A167XXA1"/>
<dbReference type="InterPro" id="IPR011335">
    <property type="entry name" value="Restrct_endonuc-II-like"/>
</dbReference>
<protein>
    <submittedName>
        <fullName evidence="4">Uncharacterized protein</fullName>
    </submittedName>
</protein>
<accession>A0A167XXA1</accession>
<dbReference type="SUPFAM" id="SSF52980">
    <property type="entry name" value="Restriction endonuclease-like"/>
    <property type="match status" value="1"/>
</dbReference>
<dbReference type="InterPro" id="IPR018828">
    <property type="entry name" value="RRG7"/>
</dbReference>
<dbReference type="EMBL" id="AZGZ01000016">
    <property type="protein sequence ID" value="KZZ90588.1"/>
    <property type="molecule type" value="Genomic_DNA"/>
</dbReference>
<dbReference type="InterPro" id="IPR011856">
    <property type="entry name" value="tRNA_endonuc-like_dom_sf"/>
</dbReference>
<comment type="caution">
    <text evidence="4">The sequence shown here is derived from an EMBL/GenBank/DDBJ whole genome shotgun (WGS) entry which is preliminary data.</text>
</comment>
<dbReference type="GO" id="GO:0006302">
    <property type="term" value="P:double-strand break repair"/>
    <property type="evidence" value="ECO:0007669"/>
    <property type="project" value="UniProtKB-ARBA"/>
</dbReference>
<proteinExistence type="predicted"/>
<evidence type="ECO:0000256" key="1">
    <source>
        <dbReference type="ARBA" id="ARBA00004173"/>
    </source>
</evidence>
<reference evidence="4 5" key="1">
    <citation type="journal article" date="2016" name="Genome Biol. Evol.">
        <title>Divergent and convergent evolution of fungal pathogenicity.</title>
        <authorList>
            <person name="Shang Y."/>
            <person name="Xiao G."/>
            <person name="Zheng P."/>
            <person name="Cen K."/>
            <person name="Zhan S."/>
            <person name="Wang C."/>
        </authorList>
    </citation>
    <scope>NUCLEOTIDE SEQUENCE [LARGE SCALE GENOMIC DNA]</scope>
    <source>
        <strain evidence="4 5">ARSEF 7405</strain>
    </source>
</reference>
<feature type="compositionally biased region" description="Low complexity" evidence="3">
    <location>
        <begin position="32"/>
        <end position="49"/>
    </location>
</feature>
<dbReference type="PANTHER" id="PTHR28133:SF1">
    <property type="entry name" value="REQUIRED FOR RESPIRATORY GROWTH PROTEIN 7, MITOCHONDRIAL"/>
    <property type="match status" value="1"/>
</dbReference>
<evidence type="ECO:0000313" key="4">
    <source>
        <dbReference type="EMBL" id="KZZ90588.1"/>
    </source>
</evidence>
<dbReference type="VEuPathDB" id="FungiDB:AAP_03683"/>
<name>A0A167XXA1_9EURO</name>
<gene>
    <name evidence="4" type="ORF">AAP_03683</name>
</gene>
<dbReference type="GO" id="GO:0003676">
    <property type="term" value="F:nucleic acid binding"/>
    <property type="evidence" value="ECO:0007669"/>
    <property type="project" value="InterPro"/>
</dbReference>
<evidence type="ECO:0000313" key="5">
    <source>
        <dbReference type="Proteomes" id="UP000242877"/>
    </source>
</evidence>
<evidence type="ECO:0000256" key="2">
    <source>
        <dbReference type="ARBA" id="ARBA00023128"/>
    </source>
</evidence>
<dbReference type="PANTHER" id="PTHR28133">
    <property type="entry name" value="REQUIRED FOR RESPIRATORY GROWTH PROTEIN 7, MITOCHONDRIAL"/>
    <property type="match status" value="1"/>
</dbReference>
<organism evidence="4 5">
    <name type="scientific">Ascosphaera apis ARSEF 7405</name>
    <dbReference type="NCBI Taxonomy" id="392613"/>
    <lineage>
        <taxon>Eukaryota</taxon>
        <taxon>Fungi</taxon>
        <taxon>Dikarya</taxon>
        <taxon>Ascomycota</taxon>
        <taxon>Pezizomycotina</taxon>
        <taxon>Eurotiomycetes</taxon>
        <taxon>Eurotiomycetidae</taxon>
        <taxon>Onygenales</taxon>
        <taxon>Ascosphaeraceae</taxon>
        <taxon>Ascosphaera</taxon>
    </lineage>
</organism>
<keyword evidence="2" id="KW-0496">Mitochondrion</keyword>